<dbReference type="InterPro" id="IPR027038">
    <property type="entry name" value="RanGap"/>
</dbReference>
<feature type="compositionally biased region" description="Gly residues" evidence="5">
    <location>
        <begin position="599"/>
        <end position="612"/>
    </location>
</feature>
<comment type="caution">
    <text evidence="6">The sequence shown here is derived from an EMBL/GenBank/DDBJ whole genome shotgun (WGS) entry which is preliminary data.</text>
</comment>
<evidence type="ECO:0000256" key="1">
    <source>
        <dbReference type="ARBA" id="ARBA00004430"/>
    </source>
</evidence>
<protein>
    <submittedName>
        <fullName evidence="6">MLT2 protein</fullName>
    </submittedName>
</protein>
<dbReference type="AlphaFoldDB" id="A0A150GFM1"/>
<feature type="region of interest" description="Disordered" evidence="5">
    <location>
        <begin position="704"/>
        <end position="724"/>
    </location>
</feature>
<dbReference type="GO" id="GO:0048471">
    <property type="term" value="C:perinuclear region of cytoplasm"/>
    <property type="evidence" value="ECO:0007669"/>
    <property type="project" value="TreeGrafter"/>
</dbReference>
<dbReference type="Gene3D" id="3.80.10.10">
    <property type="entry name" value="Ribonuclease Inhibitor"/>
    <property type="match status" value="3"/>
</dbReference>
<feature type="compositionally biased region" description="Low complexity" evidence="5">
    <location>
        <begin position="804"/>
        <end position="814"/>
    </location>
</feature>
<keyword evidence="4" id="KW-0677">Repeat</keyword>
<dbReference type="SMART" id="SM00368">
    <property type="entry name" value="LRR_RI"/>
    <property type="match status" value="7"/>
</dbReference>
<evidence type="ECO:0000256" key="2">
    <source>
        <dbReference type="ARBA" id="ARBA00022468"/>
    </source>
</evidence>
<accession>A0A150GFM1</accession>
<feature type="region of interest" description="Disordered" evidence="5">
    <location>
        <begin position="541"/>
        <end position="659"/>
    </location>
</feature>
<evidence type="ECO:0000256" key="3">
    <source>
        <dbReference type="ARBA" id="ARBA00022614"/>
    </source>
</evidence>
<dbReference type="OrthoDB" id="120976at2759"/>
<gene>
    <name evidence="6" type="ORF">GPECTOR_30g216</name>
</gene>
<dbReference type="GO" id="GO:0031267">
    <property type="term" value="F:small GTPase binding"/>
    <property type="evidence" value="ECO:0007669"/>
    <property type="project" value="TreeGrafter"/>
</dbReference>
<dbReference type="PANTHER" id="PTHR24113">
    <property type="entry name" value="RAN GTPASE-ACTIVATING PROTEIN 1"/>
    <property type="match status" value="1"/>
</dbReference>
<keyword evidence="3" id="KW-0433">Leucine-rich repeat</keyword>
<dbReference type="Pfam" id="PF13516">
    <property type="entry name" value="LRR_6"/>
    <property type="match status" value="3"/>
</dbReference>
<dbReference type="EMBL" id="LSYV01000031">
    <property type="protein sequence ID" value="KXZ48120.1"/>
    <property type="molecule type" value="Genomic_DNA"/>
</dbReference>
<organism evidence="6 7">
    <name type="scientific">Gonium pectorale</name>
    <name type="common">Green alga</name>
    <dbReference type="NCBI Taxonomy" id="33097"/>
    <lineage>
        <taxon>Eukaryota</taxon>
        <taxon>Viridiplantae</taxon>
        <taxon>Chlorophyta</taxon>
        <taxon>core chlorophytes</taxon>
        <taxon>Chlorophyceae</taxon>
        <taxon>CS clade</taxon>
        <taxon>Chlamydomonadales</taxon>
        <taxon>Volvocaceae</taxon>
        <taxon>Gonium</taxon>
    </lineage>
</organism>
<keyword evidence="7" id="KW-1185">Reference proteome</keyword>
<sequence length="849" mass="82474">MPDTKREISGFILSKEKFASHVAALASPDCTVAQLRLFHNEPSHSAAVLQALQCNSSVSAFDIYEVDSAAASALAALLAATPRLTSLSVHHLHSHEAVSLLAQGLAANRTLTHLHISQLDARGVAAVATALSAWATAAPSTGLHHPVRLQQLRLDKCAVTAEAAAALAAALGSQAGALAQLSLVECDLGDAAAAALLGAPGWEALAAGGGLLSTLDLSSCHVGPQGAALLGRFLALSGTLSSLSLANNRSLGCAGAAALAPGVAASRRLRRLDLSGCGVGVAGVTALAAALRGVANADASDASAAAPPPPPPLQHLLLADNSGAAAGLLALLQALSGPSPCGLQTLSLDRNHIRGVDLAQALGLPVQAAPSLRSPAAAAPPPPAAPAAPLPLVTAALEQLSLAGNALWDAGAAALAAVLAVAPALAQLDLRENGIADAGVTALLPLILPASPRRGSAGGGASAGGGCRPGLCGLLLDGNRLHNAGGQALLDAVTAAPALWRFSAEGNKLTDPALRLSLTQLSQLRAARHSQLVVLGRQYSSSSSSASDDHAAGNGPAADGRRSSGGGGGGSSAPARRGASGGGAGDGGCSTPMDVDEAPGGGSGAGAGGGAPGQQQRQQLQYSVHKHRLEERSDGGAGSSGDERPPLRNVAARGDDAPLPPSCGGVGGMLSGFAAVAGTGFGGGGGGYSHSSAMDVACGGDAWRSSGSVPHGTARSGGASSGGGASVDGSGYCYGCYGPYSGDPCGGAGGCCGGGAPSAAAPAGRQAALLSSSPPPAVCFVTAATGVGGACSVGVSQRAGAAGSGAGDVCAGASHTPSPKAAPQQILPPSRRPRYKPLTPEQQRLFDDF</sequence>
<dbReference type="InterPro" id="IPR001611">
    <property type="entry name" value="Leu-rich_rpt"/>
</dbReference>
<dbReference type="STRING" id="33097.A0A150GFM1"/>
<dbReference type="PANTHER" id="PTHR24113:SF12">
    <property type="entry name" value="RAN GTPASE-ACTIVATING PROTEIN 1"/>
    <property type="match status" value="1"/>
</dbReference>
<dbReference type="GO" id="GO:0005096">
    <property type="term" value="F:GTPase activator activity"/>
    <property type="evidence" value="ECO:0007669"/>
    <property type="project" value="UniProtKB-KW"/>
</dbReference>
<comment type="subcellular location">
    <subcellularLocation>
        <location evidence="1">Cytoplasm</location>
        <location evidence="1">Cytoskeleton</location>
        <location evidence="1">Cilium axoneme</location>
    </subcellularLocation>
</comment>
<evidence type="ECO:0000256" key="5">
    <source>
        <dbReference type="SAM" id="MobiDB-lite"/>
    </source>
</evidence>
<feature type="compositionally biased region" description="Gly residues" evidence="5">
    <location>
        <begin position="579"/>
        <end position="588"/>
    </location>
</feature>
<evidence type="ECO:0000313" key="6">
    <source>
        <dbReference type="EMBL" id="KXZ48120.1"/>
    </source>
</evidence>
<evidence type="ECO:0000256" key="4">
    <source>
        <dbReference type="ARBA" id="ARBA00022737"/>
    </source>
</evidence>
<proteinExistence type="predicted"/>
<feature type="region of interest" description="Disordered" evidence="5">
    <location>
        <begin position="804"/>
        <end position="849"/>
    </location>
</feature>
<keyword evidence="2" id="KW-0343">GTPase activation</keyword>
<evidence type="ECO:0000313" key="7">
    <source>
        <dbReference type="Proteomes" id="UP000075714"/>
    </source>
</evidence>
<dbReference type="Proteomes" id="UP000075714">
    <property type="component" value="Unassembled WGS sequence"/>
</dbReference>
<reference evidence="7" key="1">
    <citation type="journal article" date="2016" name="Nat. Commun.">
        <title>The Gonium pectorale genome demonstrates co-option of cell cycle regulation during the evolution of multicellularity.</title>
        <authorList>
            <person name="Hanschen E.R."/>
            <person name="Marriage T.N."/>
            <person name="Ferris P.J."/>
            <person name="Hamaji T."/>
            <person name="Toyoda A."/>
            <person name="Fujiyama A."/>
            <person name="Neme R."/>
            <person name="Noguchi H."/>
            <person name="Minakuchi Y."/>
            <person name="Suzuki M."/>
            <person name="Kawai-Toyooka H."/>
            <person name="Smith D.R."/>
            <person name="Sparks H."/>
            <person name="Anderson J."/>
            <person name="Bakaric R."/>
            <person name="Luria V."/>
            <person name="Karger A."/>
            <person name="Kirschner M.W."/>
            <person name="Durand P.M."/>
            <person name="Michod R.E."/>
            <person name="Nozaki H."/>
            <person name="Olson B.J."/>
        </authorList>
    </citation>
    <scope>NUCLEOTIDE SEQUENCE [LARGE SCALE GENOMIC DNA]</scope>
    <source>
        <strain evidence="7">NIES-2863</strain>
    </source>
</reference>
<dbReference type="GO" id="GO:0005829">
    <property type="term" value="C:cytosol"/>
    <property type="evidence" value="ECO:0007669"/>
    <property type="project" value="TreeGrafter"/>
</dbReference>
<dbReference type="GO" id="GO:0005930">
    <property type="term" value="C:axoneme"/>
    <property type="evidence" value="ECO:0007669"/>
    <property type="project" value="UniProtKB-SubCell"/>
</dbReference>
<dbReference type="InterPro" id="IPR032675">
    <property type="entry name" value="LRR_dom_sf"/>
</dbReference>
<dbReference type="SUPFAM" id="SSF52047">
    <property type="entry name" value="RNI-like"/>
    <property type="match status" value="2"/>
</dbReference>
<name>A0A150GFM1_GONPE</name>
<dbReference type="GO" id="GO:0005634">
    <property type="term" value="C:nucleus"/>
    <property type="evidence" value="ECO:0007669"/>
    <property type="project" value="TreeGrafter"/>
</dbReference>
<dbReference type="GO" id="GO:0006913">
    <property type="term" value="P:nucleocytoplasmic transport"/>
    <property type="evidence" value="ECO:0007669"/>
    <property type="project" value="TreeGrafter"/>
</dbReference>